<dbReference type="SMART" id="SM00787">
    <property type="entry name" value="Spc7"/>
    <property type="match status" value="1"/>
</dbReference>
<feature type="region of interest" description="Disordered" evidence="2">
    <location>
        <begin position="444"/>
        <end position="501"/>
    </location>
</feature>
<feature type="compositionally biased region" description="Acidic residues" evidence="2">
    <location>
        <begin position="334"/>
        <end position="350"/>
    </location>
</feature>
<feature type="region of interest" description="Disordered" evidence="2">
    <location>
        <begin position="521"/>
        <end position="550"/>
    </location>
</feature>
<dbReference type="CDD" id="cd22265">
    <property type="entry name" value="UDM1_RNF168"/>
    <property type="match status" value="1"/>
</dbReference>
<feature type="coiled-coil region" evidence="1">
    <location>
        <begin position="1083"/>
        <end position="1202"/>
    </location>
</feature>
<sequence>MPQSRGSGGCRGEPTKGASVTCPTRPATVAVQHATASSLDHHLLLGARPAQQLSCLSPFILDMGKNSPKRRQSIAVLGHARAKGTTHRRRAYSIAPGERLSPSQKARRLLAPRKSILKASINLPPSQPRASDASQSTVSSSQDDLTGTQSMDLTEVHGHGPRKSLASRRVSFAAHTHVRLFHIQSPDVAGGNKGTSPAAPSPESAAPPAFITRAENDENAVPGQGRRNPRRSSGAFSEFGERSMDMDIDDTAPLPQDFLPQRVALADTDAVEDDEFTEEEDDESDMEVTEAIAQNIARKRSLSLGGKKASLPGQRRTSVVTTTQHQRENLPPPQEDDLVEEGESYADGEDITASSAHTGSSYMSEGSSGEPMEFTIPVLRQPKEPDPLWLQLRAMTHAGSEPYEPPPPESDDDALLIQPSDDQDGEQDMDLTSAMTRLQKARMSLGLPASPGRSTAGRPPRQDDDSFGEEQNMDTDMRDDTFSTDDSFGNESADLHNHTINITQRTSLGTLEGSSIDEADLPVKMPITPGSAPARQLPPPTASSSQASGSLAASTFRSSVFSAPIPTPLVSSVFSAPAPAPLSSSVFSAPPPSAHTAANDTVPPRSPAKSPGPVTVPKPFTFSLPRSGSPSKSPAPQTKTSAQPQPHRGTAAFAPPSIGNANAPEPAQRSAIGRLPPARTAAFEADAQSSSQPVAGATANRRVSISAVRRTSSYFAQRKSLGGGALPANPSATRTDSPEKVSGGAGMNKPRASVGAQPSGVGLGLPLSRTQSDPGLAAGNRKEPGGALYPDLSQLTLESPPASPAPAASQHKGKARQANAAAGPTSSASASPRVEPPALPQRVHSPARGSPVTHISQPSGSQRVVDVSMAMDMDGDTTDPSPPTGSGVSQSWRDGVPEEPMQGEEEPAISIEQFFQMTGIRFMDELTMPRPRRSTVGPGQLRPRARRRSSAAEDLGASTAEEEPIPLSEFAIAMAVDMPRIDLYTAITRDLTAYIAECKKIYKEAEEEALKDTPSLFREFASVDEGEQAMLIHQLKLIKANNIGTAKSQWYDWKLQWVEQLYESASQGFTNLESDATYLAGIIKEAQDILPELRQEYEEVTRLLAQEQADIDEIENSDKDYLNELKATIAEQSTEIEAFRADVSEAKAKLERLEEKLAEIESQKEEATTAISQARHIVHIQKESTSAEVFRLKAELEALEEMHLWHTAKLTPDLMEFVYAHKYHVTIPCAKYTPICHQVRVTKYTQAKLKERDSFPHFTALVVKTAQALISESQVKLDLKQIIHRLGDFWSSCAQLRSQFTFLAIKYPLVIESISDDHQQEYLKATATVMLPSIKGKTLISFILDRDTYARWPLSVQGLKVDVKVAYGNIQSEVILQGLLESLSTVTPARNFGCFLDACVQATEQYA</sequence>
<dbReference type="GO" id="GO:0000776">
    <property type="term" value="C:kinetochore"/>
    <property type="evidence" value="ECO:0007669"/>
    <property type="project" value="TreeGrafter"/>
</dbReference>
<feature type="compositionally biased region" description="Polar residues" evidence="2">
    <location>
        <begin position="853"/>
        <end position="862"/>
    </location>
</feature>
<feature type="compositionally biased region" description="Low complexity" evidence="2">
    <location>
        <begin position="196"/>
        <end position="209"/>
    </location>
</feature>
<dbReference type="Pfam" id="PF08317">
    <property type="entry name" value="Spc7"/>
    <property type="match status" value="1"/>
</dbReference>
<feature type="region of interest" description="Disordered" evidence="2">
    <location>
        <begin position="297"/>
        <end position="428"/>
    </location>
</feature>
<evidence type="ECO:0000256" key="2">
    <source>
        <dbReference type="SAM" id="MobiDB-lite"/>
    </source>
</evidence>
<feature type="compositionally biased region" description="Polar residues" evidence="2">
    <location>
        <begin position="624"/>
        <end position="644"/>
    </location>
</feature>
<keyword evidence="5" id="KW-1185">Reference proteome</keyword>
<feature type="region of interest" description="Disordered" evidence="2">
    <location>
        <begin position="1"/>
        <end position="21"/>
    </location>
</feature>
<feature type="compositionally biased region" description="Low complexity" evidence="2">
    <location>
        <begin position="130"/>
        <end position="144"/>
    </location>
</feature>
<accession>A0A5C3PUR4</accession>
<feature type="region of interest" description="Disordered" evidence="2">
    <location>
        <begin position="120"/>
        <end position="165"/>
    </location>
</feature>
<dbReference type="Pfam" id="PF18210">
    <property type="entry name" value="Knl1_RWD_C"/>
    <property type="match status" value="1"/>
</dbReference>
<feature type="compositionally biased region" description="Low complexity" evidence="2">
    <location>
        <begin position="818"/>
        <end position="831"/>
    </location>
</feature>
<dbReference type="Gene3D" id="1.10.287.1490">
    <property type="match status" value="1"/>
</dbReference>
<gene>
    <name evidence="4" type="ORF">K466DRAFT_594296</name>
</gene>
<feature type="compositionally biased region" description="Low complexity" evidence="2">
    <location>
        <begin position="359"/>
        <end position="373"/>
    </location>
</feature>
<dbReference type="InParanoid" id="A0A5C3PUR4"/>
<dbReference type="GO" id="GO:1990758">
    <property type="term" value="P:mitotic sister chromatid biorientation"/>
    <property type="evidence" value="ECO:0007669"/>
    <property type="project" value="TreeGrafter"/>
</dbReference>
<dbReference type="Proteomes" id="UP000308197">
    <property type="component" value="Unassembled WGS sequence"/>
</dbReference>
<feature type="region of interest" description="Disordered" evidence="2">
    <location>
        <begin position="587"/>
        <end position="904"/>
    </location>
</feature>
<evidence type="ECO:0000313" key="5">
    <source>
        <dbReference type="Proteomes" id="UP000308197"/>
    </source>
</evidence>
<feature type="compositionally biased region" description="Gly residues" evidence="2">
    <location>
        <begin position="1"/>
        <end position="11"/>
    </location>
</feature>
<dbReference type="PANTHER" id="PTHR28260">
    <property type="entry name" value="SPINDLE POLE BODY COMPONENT SPC105"/>
    <property type="match status" value="1"/>
</dbReference>
<name>A0A5C3PUR4_9APHY</name>
<dbReference type="GO" id="GO:0007094">
    <property type="term" value="P:mitotic spindle assembly checkpoint signaling"/>
    <property type="evidence" value="ECO:0007669"/>
    <property type="project" value="TreeGrafter"/>
</dbReference>
<dbReference type="GO" id="GO:0034501">
    <property type="term" value="P:protein localization to kinetochore"/>
    <property type="evidence" value="ECO:0007669"/>
    <property type="project" value="TreeGrafter"/>
</dbReference>
<evidence type="ECO:0000256" key="1">
    <source>
        <dbReference type="SAM" id="Coils"/>
    </source>
</evidence>
<dbReference type="InterPro" id="IPR033338">
    <property type="entry name" value="Spc105/Spc7"/>
</dbReference>
<feature type="domain" description="Spc7 kinetochore protein" evidence="3">
    <location>
        <begin position="896"/>
        <end position="1228"/>
    </location>
</feature>
<protein>
    <recommendedName>
        <fullName evidence="3">Spc7 kinetochore protein domain-containing protein</fullName>
    </recommendedName>
</protein>
<feature type="region of interest" description="Disordered" evidence="2">
    <location>
        <begin position="184"/>
        <end position="255"/>
    </location>
</feature>
<proteinExistence type="predicted"/>
<organism evidence="4 5">
    <name type="scientific">Polyporus arcularius HHB13444</name>
    <dbReference type="NCBI Taxonomy" id="1314778"/>
    <lineage>
        <taxon>Eukaryota</taxon>
        <taxon>Fungi</taxon>
        <taxon>Dikarya</taxon>
        <taxon>Basidiomycota</taxon>
        <taxon>Agaricomycotina</taxon>
        <taxon>Agaricomycetes</taxon>
        <taxon>Polyporales</taxon>
        <taxon>Polyporaceae</taxon>
        <taxon>Polyporus</taxon>
    </lineage>
</organism>
<feature type="compositionally biased region" description="Polar residues" evidence="2">
    <location>
        <begin position="315"/>
        <end position="324"/>
    </location>
</feature>
<evidence type="ECO:0000259" key="3">
    <source>
        <dbReference type="SMART" id="SM00787"/>
    </source>
</evidence>
<dbReference type="InterPro" id="IPR013253">
    <property type="entry name" value="Spc7_domain"/>
</dbReference>
<dbReference type="PANTHER" id="PTHR28260:SF1">
    <property type="entry name" value="SPINDLE POLE BODY COMPONENT SPC105"/>
    <property type="match status" value="1"/>
</dbReference>
<dbReference type="STRING" id="1314778.A0A5C3PUR4"/>
<reference evidence="4 5" key="1">
    <citation type="journal article" date="2019" name="Nat. Ecol. Evol.">
        <title>Megaphylogeny resolves global patterns of mushroom evolution.</title>
        <authorList>
            <person name="Varga T."/>
            <person name="Krizsan K."/>
            <person name="Foldi C."/>
            <person name="Dima B."/>
            <person name="Sanchez-Garcia M."/>
            <person name="Sanchez-Ramirez S."/>
            <person name="Szollosi G.J."/>
            <person name="Szarkandi J.G."/>
            <person name="Papp V."/>
            <person name="Albert L."/>
            <person name="Andreopoulos W."/>
            <person name="Angelini C."/>
            <person name="Antonin V."/>
            <person name="Barry K.W."/>
            <person name="Bougher N.L."/>
            <person name="Buchanan P."/>
            <person name="Buyck B."/>
            <person name="Bense V."/>
            <person name="Catcheside P."/>
            <person name="Chovatia M."/>
            <person name="Cooper J."/>
            <person name="Damon W."/>
            <person name="Desjardin D."/>
            <person name="Finy P."/>
            <person name="Geml J."/>
            <person name="Haridas S."/>
            <person name="Hughes K."/>
            <person name="Justo A."/>
            <person name="Karasinski D."/>
            <person name="Kautmanova I."/>
            <person name="Kiss B."/>
            <person name="Kocsube S."/>
            <person name="Kotiranta H."/>
            <person name="LaButti K.M."/>
            <person name="Lechner B.E."/>
            <person name="Liimatainen K."/>
            <person name="Lipzen A."/>
            <person name="Lukacs Z."/>
            <person name="Mihaltcheva S."/>
            <person name="Morgado L.N."/>
            <person name="Niskanen T."/>
            <person name="Noordeloos M.E."/>
            <person name="Ohm R.A."/>
            <person name="Ortiz-Santana B."/>
            <person name="Ovrebo C."/>
            <person name="Racz N."/>
            <person name="Riley R."/>
            <person name="Savchenko A."/>
            <person name="Shiryaev A."/>
            <person name="Soop K."/>
            <person name="Spirin V."/>
            <person name="Szebenyi C."/>
            <person name="Tomsovsky M."/>
            <person name="Tulloss R.E."/>
            <person name="Uehling J."/>
            <person name="Grigoriev I.V."/>
            <person name="Vagvolgyi C."/>
            <person name="Papp T."/>
            <person name="Martin F.M."/>
            <person name="Miettinen O."/>
            <person name="Hibbett D.S."/>
            <person name="Nagy L.G."/>
        </authorList>
    </citation>
    <scope>NUCLEOTIDE SEQUENCE [LARGE SCALE GENOMIC DNA]</scope>
    <source>
        <strain evidence="4 5">HHB13444</strain>
    </source>
</reference>
<feature type="region of interest" description="Disordered" evidence="2">
    <location>
        <begin position="928"/>
        <end position="961"/>
    </location>
</feature>
<dbReference type="InterPro" id="IPR040850">
    <property type="entry name" value="Knl1_RWD_C"/>
</dbReference>
<evidence type="ECO:0000313" key="4">
    <source>
        <dbReference type="EMBL" id="TFK93525.1"/>
    </source>
</evidence>
<keyword evidence="1" id="KW-0175">Coiled coil</keyword>
<dbReference type="EMBL" id="ML210980">
    <property type="protein sequence ID" value="TFK93525.1"/>
    <property type="molecule type" value="Genomic_DNA"/>
</dbReference>